<dbReference type="Pfam" id="PF00126">
    <property type="entry name" value="HTH_1"/>
    <property type="match status" value="1"/>
</dbReference>
<evidence type="ECO:0000256" key="3">
    <source>
        <dbReference type="ARBA" id="ARBA00023125"/>
    </source>
</evidence>
<dbReference type="AlphaFoldDB" id="A0A1B8GZC6"/>
<dbReference type="CDD" id="cd08422">
    <property type="entry name" value="PBP2_CrgA_like"/>
    <property type="match status" value="1"/>
</dbReference>
<keyword evidence="7" id="KW-1185">Reference proteome</keyword>
<evidence type="ECO:0000256" key="1">
    <source>
        <dbReference type="ARBA" id="ARBA00009437"/>
    </source>
</evidence>
<proteinExistence type="inferred from homology"/>
<comment type="caution">
    <text evidence="6">The sequence shown here is derived from an EMBL/GenBank/DDBJ whole genome shotgun (WGS) entry which is preliminary data.</text>
</comment>
<dbReference type="FunFam" id="1.10.10.10:FF:000001">
    <property type="entry name" value="LysR family transcriptional regulator"/>
    <property type="match status" value="1"/>
</dbReference>
<protein>
    <submittedName>
        <fullName evidence="6">Transcriptional regulator</fullName>
    </submittedName>
</protein>
<dbReference type="SUPFAM" id="SSF53850">
    <property type="entry name" value="Periplasmic binding protein-like II"/>
    <property type="match status" value="1"/>
</dbReference>
<evidence type="ECO:0000259" key="5">
    <source>
        <dbReference type="PROSITE" id="PS50931"/>
    </source>
</evidence>
<evidence type="ECO:0000313" key="7">
    <source>
        <dbReference type="Proteomes" id="UP000092377"/>
    </source>
</evidence>
<dbReference type="Pfam" id="PF03466">
    <property type="entry name" value="LysR_substrate"/>
    <property type="match status" value="1"/>
</dbReference>
<dbReference type="InterPro" id="IPR000847">
    <property type="entry name" value="LysR_HTH_N"/>
</dbReference>
<keyword evidence="3" id="KW-0238">DNA-binding</keyword>
<name>A0A1B8GZC6_9GAMM</name>
<dbReference type="Gene3D" id="1.10.10.10">
    <property type="entry name" value="Winged helix-like DNA-binding domain superfamily/Winged helix DNA-binding domain"/>
    <property type="match status" value="1"/>
</dbReference>
<dbReference type="InterPro" id="IPR036390">
    <property type="entry name" value="WH_DNA-bd_sf"/>
</dbReference>
<evidence type="ECO:0000256" key="4">
    <source>
        <dbReference type="ARBA" id="ARBA00023163"/>
    </source>
</evidence>
<accession>A0A1B8GZC6</accession>
<dbReference type="GO" id="GO:0003700">
    <property type="term" value="F:DNA-binding transcription factor activity"/>
    <property type="evidence" value="ECO:0007669"/>
    <property type="project" value="InterPro"/>
</dbReference>
<evidence type="ECO:0000313" key="6">
    <source>
        <dbReference type="EMBL" id="OBU02169.1"/>
    </source>
</evidence>
<dbReference type="GO" id="GO:0043565">
    <property type="term" value="F:sequence-specific DNA binding"/>
    <property type="evidence" value="ECO:0007669"/>
    <property type="project" value="TreeGrafter"/>
</dbReference>
<dbReference type="RefSeq" id="WP_067406663.1">
    <property type="nucleotide sequence ID" value="NZ_LZEY01000061.1"/>
</dbReference>
<sequence>MITSETLALLEEMAVFAKVVETGSFSEAARQLGATPSAISRSVSRLERALNTRLLQRTTRKLRLNESGKAVYQHCQALVNSAGAVMNASGQFSETPSGLVRLGAPKALGYFMVHPLINEFLNTNPGVNVMLRLEDRYMDLIDEEIDLAIRITNEPPPGLIGKRLFAVSHILCATPQYLAEHGVPSHPQELKNHSCLFLSEEATDTRWRFQQGNKVVSVNVHGRYASNHSGVRLDGVKSHLGIGGLPVFTARKSLERGEVVQVLADWIFKTRYSGDAWLLYPPSRYQPPHMMVFIDYLVQKLREIAV</sequence>
<dbReference type="InterPro" id="IPR058163">
    <property type="entry name" value="LysR-type_TF_proteobact-type"/>
</dbReference>
<gene>
    <name evidence="6" type="ORF">AYY18_12330</name>
</gene>
<dbReference type="EMBL" id="LZEY01000061">
    <property type="protein sequence ID" value="OBU02169.1"/>
    <property type="molecule type" value="Genomic_DNA"/>
</dbReference>
<dbReference type="PANTHER" id="PTHR30537:SF5">
    <property type="entry name" value="HTH-TYPE TRANSCRIPTIONAL ACTIVATOR TTDR-RELATED"/>
    <property type="match status" value="1"/>
</dbReference>
<organism evidence="6 7">
    <name type="scientific">Morganella psychrotolerans</name>
    <dbReference type="NCBI Taxonomy" id="368603"/>
    <lineage>
        <taxon>Bacteria</taxon>
        <taxon>Pseudomonadati</taxon>
        <taxon>Pseudomonadota</taxon>
        <taxon>Gammaproteobacteria</taxon>
        <taxon>Enterobacterales</taxon>
        <taxon>Morganellaceae</taxon>
        <taxon>Morganella</taxon>
    </lineage>
</organism>
<dbReference type="InterPro" id="IPR036388">
    <property type="entry name" value="WH-like_DNA-bd_sf"/>
</dbReference>
<keyword evidence="4" id="KW-0804">Transcription</keyword>
<dbReference type="Proteomes" id="UP000092377">
    <property type="component" value="Unassembled WGS sequence"/>
</dbReference>
<dbReference type="OrthoDB" id="9815676at2"/>
<reference evidence="7" key="1">
    <citation type="submission" date="2016-06" db="EMBL/GenBank/DDBJ databases">
        <authorList>
            <person name="Butler K."/>
        </authorList>
    </citation>
    <scope>NUCLEOTIDE SEQUENCE [LARGE SCALE GENOMIC DNA]</scope>
    <source>
        <strain evidence="7">GCSL-Mp20</strain>
    </source>
</reference>
<dbReference type="InterPro" id="IPR005119">
    <property type="entry name" value="LysR_subst-bd"/>
</dbReference>
<dbReference type="Gene3D" id="3.40.190.290">
    <property type="match status" value="1"/>
</dbReference>
<dbReference type="PANTHER" id="PTHR30537">
    <property type="entry name" value="HTH-TYPE TRANSCRIPTIONAL REGULATOR"/>
    <property type="match status" value="1"/>
</dbReference>
<dbReference type="PROSITE" id="PS50931">
    <property type="entry name" value="HTH_LYSR"/>
    <property type="match status" value="1"/>
</dbReference>
<feature type="domain" description="HTH lysR-type" evidence="5">
    <location>
        <begin position="10"/>
        <end position="65"/>
    </location>
</feature>
<evidence type="ECO:0000256" key="2">
    <source>
        <dbReference type="ARBA" id="ARBA00023015"/>
    </source>
</evidence>
<comment type="similarity">
    <text evidence="1">Belongs to the LysR transcriptional regulatory family.</text>
</comment>
<dbReference type="GO" id="GO:0006351">
    <property type="term" value="P:DNA-templated transcription"/>
    <property type="evidence" value="ECO:0007669"/>
    <property type="project" value="TreeGrafter"/>
</dbReference>
<keyword evidence="2" id="KW-0805">Transcription regulation</keyword>
<dbReference type="SUPFAM" id="SSF46785">
    <property type="entry name" value="Winged helix' DNA-binding domain"/>
    <property type="match status" value="1"/>
</dbReference>